<evidence type="ECO:0000256" key="7">
    <source>
        <dbReference type="ARBA" id="ARBA00024209"/>
    </source>
</evidence>
<dbReference type="AlphaFoldDB" id="A0A0J8BAJ8"/>
<dbReference type="GO" id="GO:0008270">
    <property type="term" value="F:zinc ion binding"/>
    <property type="evidence" value="ECO:0007669"/>
    <property type="project" value="UniProtKB-KW"/>
</dbReference>
<evidence type="ECO:0000259" key="10">
    <source>
        <dbReference type="PROSITE" id="PS50089"/>
    </source>
</evidence>
<evidence type="ECO:0000256" key="2">
    <source>
        <dbReference type="ARBA" id="ARBA00012483"/>
    </source>
</evidence>
<evidence type="ECO:0000256" key="5">
    <source>
        <dbReference type="ARBA" id="ARBA00022786"/>
    </source>
</evidence>
<dbReference type="InterPro" id="IPR001841">
    <property type="entry name" value="Znf_RING"/>
</dbReference>
<evidence type="ECO:0000256" key="8">
    <source>
        <dbReference type="PROSITE-ProRule" id="PRU00175"/>
    </source>
</evidence>
<evidence type="ECO:0000256" key="1">
    <source>
        <dbReference type="ARBA" id="ARBA00000900"/>
    </source>
</evidence>
<dbReference type="Pfam" id="PF13639">
    <property type="entry name" value="zf-RING_2"/>
    <property type="match status" value="1"/>
</dbReference>
<dbReference type="SMART" id="SM00184">
    <property type="entry name" value="RING"/>
    <property type="match status" value="1"/>
</dbReference>
<keyword evidence="9" id="KW-0812">Transmembrane</keyword>
<reference evidence="11 12" key="1">
    <citation type="journal article" date="2014" name="Nature">
        <title>The genome of the recently domesticated crop plant sugar beet (Beta vulgaris).</title>
        <authorList>
            <person name="Dohm J.C."/>
            <person name="Minoche A.E."/>
            <person name="Holtgrawe D."/>
            <person name="Capella-Gutierrez S."/>
            <person name="Zakrzewski F."/>
            <person name="Tafer H."/>
            <person name="Rupp O."/>
            <person name="Sorensen T.R."/>
            <person name="Stracke R."/>
            <person name="Reinhardt R."/>
            <person name="Goesmann A."/>
            <person name="Kraft T."/>
            <person name="Schulz B."/>
            <person name="Stadler P.F."/>
            <person name="Schmidt T."/>
            <person name="Gabaldon T."/>
            <person name="Lehrach H."/>
            <person name="Weisshaar B."/>
            <person name="Himmelbauer H."/>
        </authorList>
    </citation>
    <scope>NUCLEOTIDE SEQUENCE [LARGE SCALE GENOMIC DNA]</scope>
    <source>
        <tissue evidence="11">Taproot</tissue>
    </source>
</reference>
<name>A0A0J8BAJ8_BETVV</name>
<dbReference type="EC" id="2.3.2.27" evidence="2"/>
<dbReference type="InterPro" id="IPR053238">
    <property type="entry name" value="RING-H2_zinc_finger"/>
</dbReference>
<keyword evidence="3" id="KW-0479">Metal-binding</keyword>
<evidence type="ECO:0000256" key="3">
    <source>
        <dbReference type="ARBA" id="ARBA00022723"/>
    </source>
</evidence>
<dbReference type="PANTHER" id="PTHR14155:SF627">
    <property type="entry name" value="OS06G0192800 PROTEIN"/>
    <property type="match status" value="1"/>
</dbReference>
<evidence type="ECO:0000313" key="11">
    <source>
        <dbReference type="EMBL" id="KMS97946.1"/>
    </source>
</evidence>
<organism evidence="11 12">
    <name type="scientific">Beta vulgaris subsp. vulgaris</name>
    <name type="common">Beet</name>
    <dbReference type="NCBI Taxonomy" id="3555"/>
    <lineage>
        <taxon>Eukaryota</taxon>
        <taxon>Viridiplantae</taxon>
        <taxon>Streptophyta</taxon>
        <taxon>Embryophyta</taxon>
        <taxon>Tracheophyta</taxon>
        <taxon>Spermatophyta</taxon>
        <taxon>Magnoliopsida</taxon>
        <taxon>eudicotyledons</taxon>
        <taxon>Gunneridae</taxon>
        <taxon>Pentapetalae</taxon>
        <taxon>Caryophyllales</taxon>
        <taxon>Chenopodiaceae</taxon>
        <taxon>Betoideae</taxon>
        <taxon>Beta</taxon>
    </lineage>
</organism>
<feature type="transmembrane region" description="Helical" evidence="9">
    <location>
        <begin position="74"/>
        <end position="91"/>
    </location>
</feature>
<dbReference type="Gene3D" id="3.30.40.10">
    <property type="entry name" value="Zinc/RING finger domain, C3HC4 (zinc finger)"/>
    <property type="match status" value="1"/>
</dbReference>
<dbReference type="InterPro" id="IPR013083">
    <property type="entry name" value="Znf_RING/FYVE/PHD"/>
</dbReference>
<dbReference type="SUPFAM" id="SSF57850">
    <property type="entry name" value="RING/U-box"/>
    <property type="match status" value="1"/>
</dbReference>
<feature type="transmembrane region" description="Helical" evidence="9">
    <location>
        <begin position="12"/>
        <end position="29"/>
    </location>
</feature>
<keyword evidence="5" id="KW-0833">Ubl conjugation pathway</keyword>
<keyword evidence="9" id="KW-1133">Transmembrane helix</keyword>
<feature type="domain" description="RING-type" evidence="10">
    <location>
        <begin position="160"/>
        <end position="202"/>
    </location>
</feature>
<accession>A0A0J8BAJ8</accession>
<dbReference type="PANTHER" id="PTHR14155">
    <property type="entry name" value="RING FINGER DOMAIN-CONTAINING"/>
    <property type="match status" value="1"/>
</dbReference>
<proteinExistence type="inferred from homology"/>
<dbReference type="OrthoDB" id="651315at2759"/>
<keyword evidence="6" id="KW-0862">Zinc</keyword>
<keyword evidence="12" id="KW-1185">Reference proteome</keyword>
<keyword evidence="9" id="KW-0472">Membrane</keyword>
<sequence length="237" mass="26142">MCNKNDCCNHTHHAIIFLFILSLLLFLNSPNFNFFFHKLANSGPSLTIKGGGGGDGDVGFPSPPCSTTSSTTKMVMAFLYGSLFTLVLMIVSKHKEHEHHQPARGANFAAGPSRSIYTGPAEDHSGAERGGVGYALLRTFPTFAYSIRRPPKMGKGSPICVVCQFKFRDQELVRWLPECDHLFHISCIDEWLGTHTTCPCCRADLGIVSHGSISNGSITAPNEFHDDYFNDYYNALF</sequence>
<evidence type="ECO:0000256" key="9">
    <source>
        <dbReference type="SAM" id="Phobius"/>
    </source>
</evidence>
<dbReference type="PROSITE" id="PS50089">
    <property type="entry name" value="ZF_RING_2"/>
    <property type="match status" value="1"/>
</dbReference>
<dbReference type="Proteomes" id="UP000035740">
    <property type="component" value="Unassembled WGS sequence"/>
</dbReference>
<gene>
    <name evidence="11" type="ORF">BVRB_4g097210</name>
</gene>
<keyword evidence="4 8" id="KW-0863">Zinc-finger</keyword>
<dbReference type="Gramene" id="KMS97946">
    <property type="protein sequence ID" value="KMS97946"/>
    <property type="gene ID" value="BVRB_4g097210"/>
</dbReference>
<protein>
    <recommendedName>
        <fullName evidence="2">RING-type E3 ubiquitin transferase</fullName>
        <ecNumber evidence="2">2.3.2.27</ecNumber>
    </recommendedName>
</protein>
<evidence type="ECO:0000256" key="6">
    <source>
        <dbReference type="ARBA" id="ARBA00022833"/>
    </source>
</evidence>
<evidence type="ECO:0000256" key="4">
    <source>
        <dbReference type="ARBA" id="ARBA00022771"/>
    </source>
</evidence>
<comment type="catalytic activity">
    <reaction evidence="1">
        <text>S-ubiquitinyl-[E2 ubiquitin-conjugating enzyme]-L-cysteine + [acceptor protein]-L-lysine = [E2 ubiquitin-conjugating enzyme]-L-cysteine + N(6)-ubiquitinyl-[acceptor protein]-L-lysine.</text>
        <dbReference type="EC" id="2.3.2.27"/>
    </reaction>
</comment>
<comment type="similarity">
    <text evidence="7">Belongs to the RING-type zinc finger family. ATL subfamily.</text>
</comment>
<evidence type="ECO:0000313" key="12">
    <source>
        <dbReference type="Proteomes" id="UP000035740"/>
    </source>
</evidence>
<dbReference type="EMBL" id="KQ090283">
    <property type="protein sequence ID" value="KMS97946.1"/>
    <property type="molecule type" value="Genomic_DNA"/>
</dbReference>
<dbReference type="GO" id="GO:0061630">
    <property type="term" value="F:ubiquitin protein ligase activity"/>
    <property type="evidence" value="ECO:0007669"/>
    <property type="project" value="UniProtKB-EC"/>
</dbReference>